<keyword evidence="1" id="KW-0472">Membrane</keyword>
<name>A0A4Q4SWC8_9PEZI</name>
<gene>
    <name evidence="2" type="ORF">DL764_008920</name>
</gene>
<evidence type="ECO:0008006" key="4">
    <source>
        <dbReference type="Google" id="ProtNLM"/>
    </source>
</evidence>
<sequence>MASQVVRDVAKEEVAPMNLDNDAANAEKLPVPNGGLSHGSRSPPASYSSSTHGLHSILPASVCRFIAGPAYYRGYLRLLFVTGSFMIVFGVVMLSLCAEYWQPLLAQAFCVGISAGLLFVPTVSLLPTCFSTHLGLAVGIASSCSSLGSVIYPIVLYPPIGQICFP</sequence>
<dbReference type="Proteomes" id="UP000293360">
    <property type="component" value="Unassembled WGS sequence"/>
</dbReference>
<keyword evidence="1" id="KW-0812">Transmembrane</keyword>
<keyword evidence="1" id="KW-1133">Transmembrane helix</keyword>
<keyword evidence="3" id="KW-1185">Reference proteome</keyword>
<accession>A0A4Q4SWC8</accession>
<feature type="transmembrane region" description="Helical" evidence="1">
    <location>
        <begin position="74"/>
        <end position="98"/>
    </location>
</feature>
<evidence type="ECO:0000256" key="1">
    <source>
        <dbReference type="SAM" id="Phobius"/>
    </source>
</evidence>
<feature type="transmembrane region" description="Helical" evidence="1">
    <location>
        <begin position="104"/>
        <end position="127"/>
    </location>
</feature>
<dbReference type="SUPFAM" id="SSF103473">
    <property type="entry name" value="MFS general substrate transporter"/>
    <property type="match status" value="1"/>
</dbReference>
<dbReference type="EMBL" id="QJNU01000760">
    <property type="protein sequence ID" value="RYO86984.1"/>
    <property type="molecule type" value="Genomic_DNA"/>
</dbReference>
<organism evidence="2 3">
    <name type="scientific">Monosporascus ibericus</name>
    <dbReference type="NCBI Taxonomy" id="155417"/>
    <lineage>
        <taxon>Eukaryota</taxon>
        <taxon>Fungi</taxon>
        <taxon>Dikarya</taxon>
        <taxon>Ascomycota</taxon>
        <taxon>Pezizomycotina</taxon>
        <taxon>Sordariomycetes</taxon>
        <taxon>Xylariomycetidae</taxon>
        <taxon>Xylariales</taxon>
        <taxon>Xylariales incertae sedis</taxon>
        <taxon>Monosporascus</taxon>
    </lineage>
</organism>
<proteinExistence type="predicted"/>
<dbReference type="Gene3D" id="1.20.1250.20">
    <property type="entry name" value="MFS general substrate transporter like domains"/>
    <property type="match status" value="1"/>
</dbReference>
<dbReference type="OrthoDB" id="6509908at2759"/>
<evidence type="ECO:0000313" key="2">
    <source>
        <dbReference type="EMBL" id="RYO86984.1"/>
    </source>
</evidence>
<dbReference type="InterPro" id="IPR036259">
    <property type="entry name" value="MFS_trans_sf"/>
</dbReference>
<dbReference type="AlphaFoldDB" id="A0A4Q4SWC8"/>
<reference evidence="2 3" key="1">
    <citation type="submission" date="2018-06" db="EMBL/GenBank/DDBJ databases">
        <title>Complete Genomes of Monosporascus.</title>
        <authorList>
            <person name="Robinson A.J."/>
            <person name="Natvig D.O."/>
        </authorList>
    </citation>
    <scope>NUCLEOTIDE SEQUENCE [LARGE SCALE GENOMIC DNA]</scope>
    <source>
        <strain evidence="2 3">CBS 110550</strain>
    </source>
</reference>
<evidence type="ECO:0000313" key="3">
    <source>
        <dbReference type="Proteomes" id="UP000293360"/>
    </source>
</evidence>
<comment type="caution">
    <text evidence="2">The sequence shown here is derived from an EMBL/GenBank/DDBJ whole genome shotgun (WGS) entry which is preliminary data.</text>
</comment>
<feature type="transmembrane region" description="Helical" evidence="1">
    <location>
        <begin position="134"/>
        <end position="155"/>
    </location>
</feature>
<protein>
    <recommendedName>
        <fullName evidence="4">Major facilitator superfamily (MFS) profile domain-containing protein</fullName>
    </recommendedName>
</protein>